<name>A0A330G1W8_ENTCL</name>
<organism evidence="1 2">
    <name type="scientific">Enterobacter cloacae</name>
    <dbReference type="NCBI Taxonomy" id="550"/>
    <lineage>
        <taxon>Bacteria</taxon>
        <taxon>Pseudomonadati</taxon>
        <taxon>Pseudomonadota</taxon>
        <taxon>Gammaproteobacteria</taxon>
        <taxon>Enterobacterales</taxon>
        <taxon>Enterobacteriaceae</taxon>
        <taxon>Enterobacter</taxon>
        <taxon>Enterobacter cloacae complex</taxon>
    </lineage>
</organism>
<gene>
    <name evidence="1" type="ORF">DP202_25965</name>
</gene>
<evidence type="ECO:0000313" key="2">
    <source>
        <dbReference type="Proteomes" id="UP000251576"/>
    </source>
</evidence>
<dbReference type="EMBL" id="QMDH01000081">
    <property type="protein sequence ID" value="RAZ61802.1"/>
    <property type="molecule type" value="Genomic_DNA"/>
</dbReference>
<proteinExistence type="predicted"/>
<accession>A0A330G1W8</accession>
<protein>
    <submittedName>
        <fullName evidence="1">Uncharacterized protein</fullName>
    </submittedName>
</protein>
<evidence type="ECO:0000313" key="1">
    <source>
        <dbReference type="EMBL" id="RAZ61802.1"/>
    </source>
</evidence>
<dbReference type="RefSeq" id="WP_112782041.1">
    <property type="nucleotide sequence ID" value="NZ_CABMNQ010000081.1"/>
</dbReference>
<comment type="caution">
    <text evidence="1">The sequence shown here is derived from an EMBL/GenBank/DDBJ whole genome shotgun (WGS) entry which is preliminary data.</text>
</comment>
<sequence>MIGWWIVVSTQSPEERDRADQEARRAAILAQWEAGAEGIRWIERLTREGKATKFSGGGYPNRYTAKAADVLPLIEGGGIQPPKDGVWIFGIDEGEEYAQPPGWMGKVEVHADRVAACPVDQVLTIDAWDQS</sequence>
<dbReference type="AlphaFoldDB" id="A0A330G1W8"/>
<reference evidence="1 2" key="1">
    <citation type="submission" date="2018-06" db="EMBL/GenBank/DDBJ databases">
        <title>ACT-28, a chromosomally-encoded AmpC with carbapenemase activity from Enterobacter kobei.</title>
        <authorList>
            <person name="Jousset A.B."/>
            <person name="Oueslati S."/>
            <person name="Bernabeu S."/>
            <person name="Takissian J."/>
            <person name="Creton E."/>
            <person name="Vogel A."/>
            <person name="Cotellon G."/>
            <person name="Bonnin R.A."/>
            <person name="Dortet L."/>
            <person name="Naas T."/>
        </authorList>
    </citation>
    <scope>NUCLEOTIDE SEQUENCE [LARGE SCALE GENOMIC DNA]</scope>
    <source>
        <strain evidence="1 2">99B3</strain>
    </source>
</reference>
<dbReference type="Proteomes" id="UP000251576">
    <property type="component" value="Unassembled WGS sequence"/>
</dbReference>